<evidence type="ECO:0000313" key="7">
    <source>
        <dbReference type="EMBL" id="VEU55428.1"/>
    </source>
</evidence>
<dbReference type="Pfam" id="PF21694">
    <property type="entry name" value="DNA_pol3_delta_C"/>
    <property type="match status" value="1"/>
</dbReference>
<dbReference type="Pfam" id="PF06144">
    <property type="entry name" value="DNA_pol3_delta"/>
    <property type="match status" value="1"/>
</dbReference>
<evidence type="ECO:0000256" key="3">
    <source>
        <dbReference type="ARBA" id="ARBA00022705"/>
    </source>
</evidence>
<dbReference type="InterPro" id="IPR048466">
    <property type="entry name" value="DNA_pol3_delta-like_C"/>
</dbReference>
<dbReference type="NCBIfam" id="TIGR01128">
    <property type="entry name" value="holA"/>
    <property type="match status" value="1"/>
</dbReference>
<dbReference type="Proteomes" id="UP000290482">
    <property type="component" value="Chromosome"/>
</dbReference>
<evidence type="ECO:0000259" key="6">
    <source>
        <dbReference type="Pfam" id="PF21694"/>
    </source>
</evidence>
<protein>
    <submittedName>
        <fullName evidence="7">DNA-directed DNA polymerase</fullName>
        <ecNumber evidence="7">2.7.7.7</ecNumber>
    </submittedName>
</protein>
<dbReference type="PANTHER" id="PTHR34388">
    <property type="entry name" value="DNA POLYMERASE III SUBUNIT DELTA"/>
    <property type="match status" value="1"/>
</dbReference>
<evidence type="ECO:0000256" key="1">
    <source>
        <dbReference type="ARBA" id="ARBA00022679"/>
    </source>
</evidence>
<organism evidence="7 8">
    <name type="scientific">Metamycoplasma orale</name>
    <name type="common">Mycoplasma orale</name>
    <dbReference type="NCBI Taxonomy" id="2121"/>
    <lineage>
        <taxon>Bacteria</taxon>
        <taxon>Bacillati</taxon>
        <taxon>Mycoplasmatota</taxon>
        <taxon>Mycoplasmoidales</taxon>
        <taxon>Metamycoplasmataceae</taxon>
        <taxon>Metamycoplasma</taxon>
    </lineage>
</organism>
<keyword evidence="1 7" id="KW-0808">Transferase</keyword>
<evidence type="ECO:0000259" key="5">
    <source>
        <dbReference type="Pfam" id="PF06144"/>
    </source>
</evidence>
<dbReference type="Gene3D" id="1.20.272.10">
    <property type="match status" value="1"/>
</dbReference>
<dbReference type="GO" id="GO:0006261">
    <property type="term" value="P:DNA-templated DNA replication"/>
    <property type="evidence" value="ECO:0007669"/>
    <property type="project" value="TreeGrafter"/>
</dbReference>
<feature type="domain" description="DNA polymerase III delta N-terminal" evidence="5">
    <location>
        <begin position="2"/>
        <end position="129"/>
    </location>
</feature>
<dbReference type="SUPFAM" id="SSF52540">
    <property type="entry name" value="P-loop containing nucleoside triphosphate hydrolases"/>
    <property type="match status" value="1"/>
</dbReference>
<accession>A0A448ZVZ5</accession>
<proteinExistence type="predicted"/>
<dbReference type="Gene3D" id="1.10.8.60">
    <property type="match status" value="1"/>
</dbReference>
<evidence type="ECO:0000256" key="4">
    <source>
        <dbReference type="ARBA" id="ARBA00022932"/>
    </source>
</evidence>
<dbReference type="EC" id="2.7.7.7" evidence="7"/>
<dbReference type="GO" id="GO:0003677">
    <property type="term" value="F:DNA binding"/>
    <property type="evidence" value="ECO:0007669"/>
    <property type="project" value="InterPro"/>
</dbReference>
<dbReference type="OrthoDB" id="400018at2"/>
<reference evidence="7 8" key="1">
    <citation type="submission" date="2019-01" db="EMBL/GenBank/DDBJ databases">
        <authorList>
            <consortium name="Pathogen Informatics"/>
        </authorList>
    </citation>
    <scope>NUCLEOTIDE SEQUENCE [LARGE SCALE GENOMIC DNA]</scope>
    <source>
        <strain evidence="7 8">NCTC10112</strain>
    </source>
</reference>
<keyword evidence="3" id="KW-0235">DNA replication</keyword>
<evidence type="ECO:0000256" key="2">
    <source>
        <dbReference type="ARBA" id="ARBA00022695"/>
    </source>
</evidence>
<dbReference type="InterPro" id="IPR005790">
    <property type="entry name" value="DNA_polIII_delta"/>
</dbReference>
<dbReference type="KEGG" id="mob:NCTC10112_00221"/>
<dbReference type="GO" id="GO:0003887">
    <property type="term" value="F:DNA-directed DNA polymerase activity"/>
    <property type="evidence" value="ECO:0007669"/>
    <property type="project" value="UniProtKB-KW"/>
</dbReference>
<keyword evidence="8" id="KW-1185">Reference proteome</keyword>
<dbReference type="Gene3D" id="3.40.50.300">
    <property type="entry name" value="P-loop containing nucleotide triphosphate hydrolases"/>
    <property type="match status" value="1"/>
</dbReference>
<dbReference type="PANTHER" id="PTHR34388:SF1">
    <property type="entry name" value="DNA POLYMERASE III SUBUNIT DELTA"/>
    <property type="match status" value="1"/>
</dbReference>
<evidence type="ECO:0000313" key="8">
    <source>
        <dbReference type="Proteomes" id="UP000290482"/>
    </source>
</evidence>
<gene>
    <name evidence="7" type="primary">holA</name>
    <name evidence="7" type="ORF">NCTC10112_00221</name>
</gene>
<dbReference type="EMBL" id="LR214940">
    <property type="protein sequence ID" value="VEU55428.1"/>
    <property type="molecule type" value="Genomic_DNA"/>
</dbReference>
<dbReference type="InterPro" id="IPR010372">
    <property type="entry name" value="DNA_pol3_delta_N"/>
</dbReference>
<keyword evidence="2 7" id="KW-0548">Nucleotidyltransferase</keyword>
<feature type="domain" description="DNA polymerase III delta subunit-like C-terminal" evidence="6">
    <location>
        <begin position="250"/>
        <end position="319"/>
    </location>
</feature>
<keyword evidence="4 7" id="KW-0239">DNA-directed DNA polymerase</keyword>
<sequence>MYLIKGDENFFINQNLEDIKEKIINKQVNKKQLKVINFYLNANFEEIIDALSNIDMFYSKKLIIFQNIDFLNSKAKVSESACNEILYLLKHLDEDIEIIFTQYIEKYDKNFSPSKIYKFVEDNAKIIEANKINDHELFPYINKLVHDKGGTIEASACIGLISAFPNDLALINNEIDKLFLLSKNITTAMVSENNLTISDNLDWSFSNSLIKYNNIIEILQKFREQLNFGVNGSQIINQIATILYDSHYFILLRKKYSSDGDIAKVLGIHEYRVKLIKDFVLKKGAEKIENLILTLSQIDIDIKNGLIDETLAIKTFILDLIN</sequence>
<dbReference type="GO" id="GO:0009360">
    <property type="term" value="C:DNA polymerase III complex"/>
    <property type="evidence" value="ECO:0007669"/>
    <property type="project" value="InterPro"/>
</dbReference>
<dbReference type="RefSeq" id="WP_022936179.1">
    <property type="nucleotide sequence ID" value="NZ_LR214940.1"/>
</dbReference>
<dbReference type="InterPro" id="IPR027417">
    <property type="entry name" value="P-loop_NTPase"/>
</dbReference>
<dbReference type="AlphaFoldDB" id="A0A448ZVZ5"/>
<name>A0A448ZVZ5_METOS</name>